<proteinExistence type="predicted"/>
<evidence type="ECO:0008006" key="3">
    <source>
        <dbReference type="Google" id="ProtNLM"/>
    </source>
</evidence>
<reference evidence="1 2" key="1">
    <citation type="submission" date="2019-06" db="EMBL/GenBank/DDBJ databases">
        <title>Genomics analysis of Aphanomyces spp. identifies a new class of oomycete effector associated with host adaptation.</title>
        <authorList>
            <person name="Gaulin E."/>
        </authorList>
    </citation>
    <scope>NUCLEOTIDE SEQUENCE [LARGE SCALE GENOMIC DNA]</scope>
    <source>
        <strain evidence="1 2">E</strain>
    </source>
</reference>
<dbReference type="Proteomes" id="UP000469452">
    <property type="component" value="Unassembled WGS sequence"/>
</dbReference>
<comment type="caution">
    <text evidence="1">The sequence shown here is derived from an EMBL/GenBank/DDBJ whole genome shotgun (WGS) entry which is preliminary data.</text>
</comment>
<dbReference type="VEuPathDB" id="FungiDB:H257_15976"/>
<gene>
    <name evidence="1" type="ORF">AaE_011834</name>
</gene>
<evidence type="ECO:0000313" key="1">
    <source>
        <dbReference type="EMBL" id="KAF0713227.1"/>
    </source>
</evidence>
<dbReference type="AlphaFoldDB" id="A0A6A4ZN44"/>
<accession>A0A6A4ZN44</accession>
<name>A0A6A4ZN44_APHAT</name>
<sequence length="113" mass="12939">MYPTAFKHQALGLLETMNDYEVAAELGVARCTIRNWQSKRSELLAYKGNKKRIKLKPGRRPKVFPGPTGMLEFINGLRDAERALTTIHVVTWIKRNRRAWLVSYLVNKKPGTG</sequence>
<evidence type="ECO:0000313" key="2">
    <source>
        <dbReference type="Proteomes" id="UP000469452"/>
    </source>
</evidence>
<organism evidence="1 2">
    <name type="scientific">Aphanomyces astaci</name>
    <name type="common">Crayfish plague agent</name>
    <dbReference type="NCBI Taxonomy" id="112090"/>
    <lineage>
        <taxon>Eukaryota</taxon>
        <taxon>Sar</taxon>
        <taxon>Stramenopiles</taxon>
        <taxon>Oomycota</taxon>
        <taxon>Saprolegniomycetes</taxon>
        <taxon>Saprolegniales</taxon>
        <taxon>Verrucalvaceae</taxon>
        <taxon>Aphanomyces</taxon>
    </lineage>
</organism>
<dbReference type="EMBL" id="VJMI01017597">
    <property type="protein sequence ID" value="KAF0713227.1"/>
    <property type="molecule type" value="Genomic_DNA"/>
</dbReference>
<protein>
    <recommendedName>
        <fullName evidence="3">HTH psq-type domain-containing protein</fullName>
    </recommendedName>
</protein>